<proteinExistence type="predicted"/>
<sequence>MHLLLPTLIQLFKVDASIDIRCAAIKTLIRLIPRVQHTKVNLTAYYGGYYDPLSDMENDPYEDAHKQPKVHQAPMYPLLVACKSISNLTKAAAQEVDGKVRQYNGLLVDQPDTLLQIQKEDGTDKEYPLVAAIESTKNTLIQDSIKLLLDLHVVLDQELGMILKLRDMMIGWIHEGFQSFFRQLNDELMKQEGSPL</sequence>
<protein>
    <submittedName>
        <fullName evidence="1">Uncharacterized protein</fullName>
    </submittedName>
</protein>
<accession>A0AA35ZJM2</accession>
<evidence type="ECO:0000313" key="1">
    <source>
        <dbReference type="EMBL" id="CAI9293177.1"/>
    </source>
</evidence>
<dbReference type="EMBL" id="OX465083">
    <property type="protein sequence ID" value="CAI9293177.1"/>
    <property type="molecule type" value="Genomic_DNA"/>
</dbReference>
<evidence type="ECO:0000313" key="2">
    <source>
        <dbReference type="Proteomes" id="UP001177003"/>
    </source>
</evidence>
<name>A0AA35ZJM2_LACSI</name>
<gene>
    <name evidence="1" type="ORF">LSALG_LOCUS32204</name>
</gene>
<organism evidence="1 2">
    <name type="scientific">Lactuca saligna</name>
    <name type="common">Willowleaf lettuce</name>
    <dbReference type="NCBI Taxonomy" id="75948"/>
    <lineage>
        <taxon>Eukaryota</taxon>
        <taxon>Viridiplantae</taxon>
        <taxon>Streptophyta</taxon>
        <taxon>Embryophyta</taxon>
        <taxon>Tracheophyta</taxon>
        <taxon>Spermatophyta</taxon>
        <taxon>Magnoliopsida</taxon>
        <taxon>eudicotyledons</taxon>
        <taxon>Gunneridae</taxon>
        <taxon>Pentapetalae</taxon>
        <taxon>asterids</taxon>
        <taxon>campanulids</taxon>
        <taxon>Asterales</taxon>
        <taxon>Asteraceae</taxon>
        <taxon>Cichorioideae</taxon>
        <taxon>Cichorieae</taxon>
        <taxon>Lactucinae</taxon>
        <taxon>Lactuca</taxon>
    </lineage>
</organism>
<dbReference type="Proteomes" id="UP001177003">
    <property type="component" value="Chromosome 7"/>
</dbReference>
<keyword evidence="2" id="KW-1185">Reference proteome</keyword>
<dbReference type="AlphaFoldDB" id="A0AA35ZJM2"/>
<reference evidence="1" key="1">
    <citation type="submission" date="2023-04" db="EMBL/GenBank/DDBJ databases">
        <authorList>
            <person name="Vijverberg K."/>
            <person name="Xiong W."/>
            <person name="Schranz E."/>
        </authorList>
    </citation>
    <scope>NUCLEOTIDE SEQUENCE</scope>
</reference>